<organism evidence="1 2">
    <name type="scientific">Entomophthora muscae</name>
    <dbReference type="NCBI Taxonomy" id="34485"/>
    <lineage>
        <taxon>Eukaryota</taxon>
        <taxon>Fungi</taxon>
        <taxon>Fungi incertae sedis</taxon>
        <taxon>Zoopagomycota</taxon>
        <taxon>Entomophthoromycotina</taxon>
        <taxon>Entomophthoromycetes</taxon>
        <taxon>Entomophthorales</taxon>
        <taxon>Entomophthoraceae</taxon>
        <taxon>Entomophthora</taxon>
    </lineage>
</organism>
<evidence type="ECO:0000313" key="1">
    <source>
        <dbReference type="EMBL" id="KAJ9071997.1"/>
    </source>
</evidence>
<comment type="caution">
    <text evidence="1">The sequence shown here is derived from an EMBL/GenBank/DDBJ whole genome shotgun (WGS) entry which is preliminary data.</text>
</comment>
<proteinExistence type="predicted"/>
<name>A0ACC2TBS9_9FUNG</name>
<reference evidence="1" key="1">
    <citation type="submission" date="2022-04" db="EMBL/GenBank/DDBJ databases">
        <title>Genome of the entomopathogenic fungus Entomophthora muscae.</title>
        <authorList>
            <person name="Elya C."/>
            <person name="Lovett B.R."/>
            <person name="Lee E."/>
            <person name="Macias A.M."/>
            <person name="Hajek A.E."/>
            <person name="De Bivort B.L."/>
            <person name="Kasson M.T."/>
            <person name="De Fine Licht H.H."/>
            <person name="Stajich J.E."/>
        </authorList>
    </citation>
    <scope>NUCLEOTIDE SEQUENCE</scope>
    <source>
        <strain evidence="1">Berkeley</strain>
    </source>
</reference>
<keyword evidence="2" id="KW-1185">Reference proteome</keyword>
<dbReference type="EMBL" id="QTSX02003070">
    <property type="protein sequence ID" value="KAJ9071997.1"/>
    <property type="molecule type" value="Genomic_DNA"/>
</dbReference>
<accession>A0ACC2TBS9</accession>
<evidence type="ECO:0000313" key="2">
    <source>
        <dbReference type="Proteomes" id="UP001165960"/>
    </source>
</evidence>
<dbReference type="Proteomes" id="UP001165960">
    <property type="component" value="Unassembled WGS sequence"/>
</dbReference>
<gene>
    <name evidence="1" type="ORF">DSO57_1031683</name>
</gene>
<protein>
    <submittedName>
        <fullName evidence="1">Uncharacterized protein</fullName>
    </submittedName>
</protein>
<sequence>MFQRALTLVFALAAVAKDGVAGKWSLGTSGLNRLPEAEVEISKWDLNSKGSQRDFKKNTTRRAATERYRQRSYGQPLNGILVLIWGVYSGLLSCIYQAGAYIKGASNDLLLDRYLGTAIKNDTADLGLTSHSGIELLDACSEGPQICFSFLLDSGHVTSIHAISIYDAFITYQVLTKNKLAYRRKKMQTLLKSTLQVILVIELTNLSREHESSAYHSPPSNPPSPSEFERFNSAVDSIWAHGASVLPEQNMHLPHPLSQSLKAQPSSNTSDQIFNKTNAKTIIATASNYAELIEAAQLYSLPHLILNGSTDPLILVGPIKSELHLLGLAYAILEHE</sequence>